<reference evidence="2 3" key="1">
    <citation type="submission" date="2024-01" db="EMBL/GenBank/DDBJ databases">
        <title>The genomes of 5 underutilized Papilionoideae crops provide insights into root nodulation and disease resistanc.</title>
        <authorList>
            <person name="Jiang F."/>
        </authorList>
    </citation>
    <scope>NUCLEOTIDE SEQUENCE [LARGE SCALE GENOMIC DNA]</scope>
    <source>
        <strain evidence="2">LVBAO_FW01</strain>
        <tissue evidence="2">Leaves</tissue>
    </source>
</reference>
<proteinExistence type="predicted"/>
<name>A0AAN9R712_CANGL</name>
<dbReference type="Proteomes" id="UP001367508">
    <property type="component" value="Unassembled WGS sequence"/>
</dbReference>
<gene>
    <name evidence="2" type="ORF">VNO77_02211</name>
</gene>
<evidence type="ECO:0000256" key="1">
    <source>
        <dbReference type="SAM" id="MobiDB-lite"/>
    </source>
</evidence>
<evidence type="ECO:0000313" key="3">
    <source>
        <dbReference type="Proteomes" id="UP001367508"/>
    </source>
</evidence>
<feature type="region of interest" description="Disordered" evidence="1">
    <location>
        <begin position="25"/>
        <end position="86"/>
    </location>
</feature>
<comment type="caution">
    <text evidence="2">The sequence shown here is derived from an EMBL/GenBank/DDBJ whole genome shotgun (WGS) entry which is preliminary data.</text>
</comment>
<dbReference type="AlphaFoldDB" id="A0AAN9R712"/>
<sequence>MLAKSPHPLLTPVPHRLICTALSGSPSPIKQGYIKHPKPLGKTSETAGSSSPQLPPSPASLGQSFKKTSVGPEYVEPQPSTDPWIQKTNGSWIQKTDSLYLLCGVKKCQWYRPAWNPHSAPKIALNRLLHSRMEDWREHFRLRIPV</sequence>
<protein>
    <submittedName>
        <fullName evidence="2">Uncharacterized protein</fullName>
    </submittedName>
</protein>
<accession>A0AAN9R712</accession>
<keyword evidence="3" id="KW-1185">Reference proteome</keyword>
<organism evidence="2 3">
    <name type="scientific">Canavalia gladiata</name>
    <name type="common">Sword bean</name>
    <name type="synonym">Dolichos gladiatus</name>
    <dbReference type="NCBI Taxonomy" id="3824"/>
    <lineage>
        <taxon>Eukaryota</taxon>
        <taxon>Viridiplantae</taxon>
        <taxon>Streptophyta</taxon>
        <taxon>Embryophyta</taxon>
        <taxon>Tracheophyta</taxon>
        <taxon>Spermatophyta</taxon>
        <taxon>Magnoliopsida</taxon>
        <taxon>eudicotyledons</taxon>
        <taxon>Gunneridae</taxon>
        <taxon>Pentapetalae</taxon>
        <taxon>rosids</taxon>
        <taxon>fabids</taxon>
        <taxon>Fabales</taxon>
        <taxon>Fabaceae</taxon>
        <taxon>Papilionoideae</taxon>
        <taxon>50 kb inversion clade</taxon>
        <taxon>NPAAA clade</taxon>
        <taxon>indigoferoid/millettioid clade</taxon>
        <taxon>Phaseoleae</taxon>
        <taxon>Canavalia</taxon>
    </lineage>
</organism>
<evidence type="ECO:0000313" key="2">
    <source>
        <dbReference type="EMBL" id="KAK7360229.1"/>
    </source>
</evidence>
<dbReference type="EMBL" id="JAYMYQ010000001">
    <property type="protein sequence ID" value="KAK7360229.1"/>
    <property type="molecule type" value="Genomic_DNA"/>
</dbReference>